<comment type="similarity">
    <text evidence="1">Belongs to the actin-binding proteins ADF family. GMF subfamily.</text>
</comment>
<evidence type="ECO:0000256" key="1">
    <source>
        <dbReference type="ARBA" id="ARBA00010055"/>
    </source>
</evidence>
<protein>
    <recommendedName>
        <fullName evidence="2">ADF-H domain-containing protein</fullName>
    </recommendedName>
</protein>
<dbReference type="GO" id="GO:0034316">
    <property type="term" value="P:negative regulation of Arp2/3 complex-mediated actin nucleation"/>
    <property type="evidence" value="ECO:0007669"/>
    <property type="project" value="TreeGrafter"/>
</dbReference>
<evidence type="ECO:0000313" key="3">
    <source>
        <dbReference type="EMBL" id="GJJ12589.1"/>
    </source>
</evidence>
<sequence length="350" mass="40356">MRLTYLLFQSQPAQQATLKQWLNVSTPTARNIVRSILKEKSPIHSHELFEKTQEVTLDPKVMQQRKEIYERLLRRQEQRPPPNPLHPIRSLRYLKTVVLPDLVERGEAEKIVNRRDPTPEELDLIKHTKPLTLRQRKMRGAIGPGKQPPLYVNKQVQEWLWNITEQGQDTPPERELSDLRFGLLYDKDKLLLQVNVGILDWEETTNSPTDSSHTVDIPKELKDAIRKFRFARRNSGSAAMIIKVNKKDLIMEEVEQFDSISLEDLAEELPENSPRYILFSYELNHPDGRKSFPLVLINWAPTTSETGLLTLHASAYIDFQTASDVSKVIEIRDGADSLTKTAIDAKLLSK</sequence>
<reference evidence="3" key="1">
    <citation type="submission" date="2021-10" db="EMBL/GenBank/DDBJ databases">
        <title>De novo Genome Assembly of Clathrus columnatus (Basidiomycota, Fungi) Using Illumina and Nanopore Sequence Data.</title>
        <authorList>
            <person name="Ogiso-Tanaka E."/>
            <person name="Itagaki H."/>
            <person name="Hosoya T."/>
            <person name="Hosaka K."/>
        </authorList>
    </citation>
    <scope>NUCLEOTIDE SEQUENCE</scope>
    <source>
        <strain evidence="3">MO-923</strain>
    </source>
</reference>
<evidence type="ECO:0000259" key="2">
    <source>
        <dbReference type="PROSITE" id="PS51263"/>
    </source>
</evidence>
<dbReference type="InterPro" id="IPR011171">
    <property type="entry name" value="GMF"/>
</dbReference>
<dbReference type="PANTHER" id="PTHR11249:SF2">
    <property type="entry name" value="GLIA MATURATION FACTOR"/>
    <property type="match status" value="1"/>
</dbReference>
<dbReference type="SMART" id="SM00102">
    <property type="entry name" value="ADF"/>
    <property type="match status" value="1"/>
</dbReference>
<dbReference type="InterPro" id="IPR002108">
    <property type="entry name" value="ADF-H"/>
</dbReference>
<dbReference type="GO" id="GO:0003779">
    <property type="term" value="F:actin binding"/>
    <property type="evidence" value="ECO:0007669"/>
    <property type="project" value="InterPro"/>
</dbReference>
<dbReference type="PROSITE" id="PS51263">
    <property type="entry name" value="ADF_H"/>
    <property type="match status" value="1"/>
</dbReference>
<dbReference type="PANTHER" id="PTHR11249">
    <property type="entry name" value="GLIAL FACTOR NATURATION FACTOR"/>
    <property type="match status" value="1"/>
</dbReference>
<dbReference type="InterPro" id="IPR029006">
    <property type="entry name" value="ADF-H/Gelsolin-like_dom_sf"/>
</dbReference>
<dbReference type="AlphaFoldDB" id="A0AAV5AHF6"/>
<dbReference type="Gene3D" id="3.40.20.10">
    <property type="entry name" value="Severin"/>
    <property type="match status" value="1"/>
</dbReference>
<accession>A0AAV5AHF6</accession>
<dbReference type="GO" id="GO:0071933">
    <property type="term" value="F:Arp2/3 complex binding"/>
    <property type="evidence" value="ECO:0007669"/>
    <property type="project" value="InterPro"/>
</dbReference>
<dbReference type="CDD" id="cd11283">
    <property type="entry name" value="ADF_GMF-beta_like"/>
    <property type="match status" value="1"/>
</dbReference>
<evidence type="ECO:0000313" key="4">
    <source>
        <dbReference type="Proteomes" id="UP001050691"/>
    </source>
</evidence>
<dbReference type="EMBL" id="BPWL01000007">
    <property type="protein sequence ID" value="GJJ12589.1"/>
    <property type="molecule type" value="Genomic_DNA"/>
</dbReference>
<organism evidence="3 4">
    <name type="scientific">Clathrus columnatus</name>
    <dbReference type="NCBI Taxonomy" id="1419009"/>
    <lineage>
        <taxon>Eukaryota</taxon>
        <taxon>Fungi</taxon>
        <taxon>Dikarya</taxon>
        <taxon>Basidiomycota</taxon>
        <taxon>Agaricomycotina</taxon>
        <taxon>Agaricomycetes</taxon>
        <taxon>Phallomycetidae</taxon>
        <taxon>Phallales</taxon>
        <taxon>Clathraceae</taxon>
        <taxon>Clathrus</taxon>
    </lineage>
</organism>
<dbReference type="GO" id="GO:0030479">
    <property type="term" value="C:actin cortical patch"/>
    <property type="evidence" value="ECO:0007669"/>
    <property type="project" value="TreeGrafter"/>
</dbReference>
<gene>
    <name evidence="3" type="ORF">Clacol_006832</name>
</gene>
<keyword evidence="4" id="KW-1185">Reference proteome</keyword>
<dbReference type="SUPFAM" id="SSF55753">
    <property type="entry name" value="Actin depolymerizing proteins"/>
    <property type="match status" value="1"/>
</dbReference>
<dbReference type="Proteomes" id="UP001050691">
    <property type="component" value="Unassembled WGS sequence"/>
</dbReference>
<name>A0AAV5AHF6_9AGAM</name>
<dbReference type="Pfam" id="PF00241">
    <property type="entry name" value="Cofilin_ADF"/>
    <property type="match status" value="1"/>
</dbReference>
<feature type="domain" description="ADF-H" evidence="2">
    <location>
        <begin position="212"/>
        <end position="347"/>
    </location>
</feature>
<comment type="caution">
    <text evidence="3">The sequence shown here is derived from an EMBL/GenBank/DDBJ whole genome shotgun (WGS) entry which is preliminary data.</text>
</comment>
<dbReference type="GO" id="GO:0071846">
    <property type="term" value="P:actin filament debranching"/>
    <property type="evidence" value="ECO:0007669"/>
    <property type="project" value="InterPro"/>
</dbReference>
<proteinExistence type="inferred from homology"/>